<reference evidence="2 3" key="1">
    <citation type="submission" date="2020-08" db="EMBL/GenBank/DDBJ databases">
        <title>Sequencing the genomes of 1000 actinobacteria strains.</title>
        <authorList>
            <person name="Klenk H.-P."/>
        </authorList>
    </citation>
    <scope>NUCLEOTIDE SEQUENCE [LARGE SCALE GENOMIC DNA]</scope>
    <source>
        <strain evidence="2 3">DSM 45584</strain>
    </source>
</reference>
<dbReference type="GO" id="GO:0016491">
    <property type="term" value="F:oxidoreductase activity"/>
    <property type="evidence" value="ECO:0007669"/>
    <property type="project" value="UniProtKB-KW"/>
</dbReference>
<name>A0A840Q8P4_9PSEU</name>
<dbReference type="Proteomes" id="UP000584374">
    <property type="component" value="Unassembled WGS sequence"/>
</dbReference>
<evidence type="ECO:0000313" key="3">
    <source>
        <dbReference type="Proteomes" id="UP000584374"/>
    </source>
</evidence>
<accession>A0A840Q8P4</accession>
<dbReference type="EMBL" id="JACHIW010000001">
    <property type="protein sequence ID" value="MBB5156111.1"/>
    <property type="molecule type" value="Genomic_DNA"/>
</dbReference>
<dbReference type="SUPFAM" id="SSF51197">
    <property type="entry name" value="Clavaminate synthase-like"/>
    <property type="match status" value="1"/>
</dbReference>
<comment type="caution">
    <text evidence="2">The sequence shown here is derived from an EMBL/GenBank/DDBJ whole genome shotgun (WGS) entry which is preliminary data.</text>
</comment>
<protein>
    <recommendedName>
        <fullName evidence="4">TauD/TfdA-like domain-containing protein</fullName>
    </recommendedName>
</protein>
<gene>
    <name evidence="2" type="ORF">BJ970_003645</name>
</gene>
<evidence type="ECO:0000256" key="1">
    <source>
        <dbReference type="ARBA" id="ARBA00023002"/>
    </source>
</evidence>
<dbReference type="InterPro" id="IPR042098">
    <property type="entry name" value="TauD-like_sf"/>
</dbReference>
<keyword evidence="1" id="KW-0560">Oxidoreductase</keyword>
<sequence>MLDTLANQGWAVIDSADLPERTSALLRERIWRWVPPVTFGGAPDIARAVSTGDGRIRWRVDTLDVDEPLRAVASEFDEYLYSHPDAIDFLLPTDSVLICDNERALHGRTWFSDPKRLVLRVRLVV</sequence>
<dbReference type="AlphaFoldDB" id="A0A840Q8P4"/>
<evidence type="ECO:0008006" key="4">
    <source>
        <dbReference type="Google" id="ProtNLM"/>
    </source>
</evidence>
<evidence type="ECO:0000313" key="2">
    <source>
        <dbReference type="EMBL" id="MBB5156111.1"/>
    </source>
</evidence>
<dbReference type="Gene3D" id="3.60.130.10">
    <property type="entry name" value="Clavaminate synthase-like"/>
    <property type="match status" value="1"/>
</dbReference>
<proteinExistence type="predicted"/>
<keyword evidence="3" id="KW-1185">Reference proteome</keyword>
<organism evidence="2 3">
    <name type="scientific">Saccharopolyspora phatthalungensis</name>
    <dbReference type="NCBI Taxonomy" id="664693"/>
    <lineage>
        <taxon>Bacteria</taxon>
        <taxon>Bacillati</taxon>
        <taxon>Actinomycetota</taxon>
        <taxon>Actinomycetes</taxon>
        <taxon>Pseudonocardiales</taxon>
        <taxon>Pseudonocardiaceae</taxon>
        <taxon>Saccharopolyspora</taxon>
    </lineage>
</organism>